<keyword evidence="2 4" id="KW-0479">Metal-binding</keyword>
<reference evidence="7 8" key="1">
    <citation type="submission" date="2016-10" db="EMBL/GenBank/DDBJ databases">
        <authorList>
            <person name="de Groot N.N."/>
        </authorList>
    </citation>
    <scope>NUCLEOTIDE SEQUENCE [LARGE SCALE GENOMIC DNA]</scope>
    <source>
        <strain evidence="7 8">CGMCC 1.6291</strain>
    </source>
</reference>
<dbReference type="GO" id="GO:0009055">
    <property type="term" value="F:electron transfer activity"/>
    <property type="evidence" value="ECO:0007669"/>
    <property type="project" value="InterPro"/>
</dbReference>
<dbReference type="OrthoDB" id="9779283at2"/>
<keyword evidence="5" id="KW-0732">Signal</keyword>
<dbReference type="InterPro" id="IPR009056">
    <property type="entry name" value="Cyt_c-like_dom"/>
</dbReference>
<dbReference type="Gene3D" id="1.10.760.10">
    <property type="entry name" value="Cytochrome c-like domain"/>
    <property type="match status" value="1"/>
</dbReference>
<keyword evidence="3 4" id="KW-0408">Iron</keyword>
<evidence type="ECO:0000313" key="7">
    <source>
        <dbReference type="EMBL" id="SEP01991.1"/>
    </source>
</evidence>
<evidence type="ECO:0000256" key="2">
    <source>
        <dbReference type="ARBA" id="ARBA00022723"/>
    </source>
</evidence>
<feature type="domain" description="Cytochrome c" evidence="6">
    <location>
        <begin position="52"/>
        <end position="134"/>
    </location>
</feature>
<dbReference type="EMBL" id="FOEG01000006">
    <property type="protein sequence ID" value="SEP01991.1"/>
    <property type="molecule type" value="Genomic_DNA"/>
</dbReference>
<dbReference type="PROSITE" id="PS51007">
    <property type="entry name" value="CYTC"/>
    <property type="match status" value="1"/>
</dbReference>
<evidence type="ECO:0000256" key="3">
    <source>
        <dbReference type="ARBA" id="ARBA00023004"/>
    </source>
</evidence>
<feature type="signal peptide" evidence="5">
    <location>
        <begin position="1"/>
        <end position="28"/>
    </location>
</feature>
<dbReference type="AlphaFoldDB" id="A0A1H8UFP8"/>
<accession>A0A1H8UFP8</accession>
<gene>
    <name evidence="7" type="ORF">SAMN04488052_106174</name>
</gene>
<dbReference type="GO" id="GO:0046872">
    <property type="term" value="F:metal ion binding"/>
    <property type="evidence" value="ECO:0007669"/>
    <property type="project" value="UniProtKB-KW"/>
</dbReference>
<evidence type="ECO:0000313" key="8">
    <source>
        <dbReference type="Proteomes" id="UP000199657"/>
    </source>
</evidence>
<evidence type="ECO:0000256" key="4">
    <source>
        <dbReference type="PROSITE-ProRule" id="PRU00433"/>
    </source>
</evidence>
<protein>
    <submittedName>
        <fullName evidence="7">Cytochrome C oxidase, cbb3-type, subunit III</fullName>
    </submittedName>
</protein>
<evidence type="ECO:0000256" key="5">
    <source>
        <dbReference type="SAM" id="SignalP"/>
    </source>
</evidence>
<keyword evidence="8" id="KW-1185">Reference proteome</keyword>
<dbReference type="Proteomes" id="UP000199657">
    <property type="component" value="Unassembled WGS sequence"/>
</dbReference>
<dbReference type="STRING" id="406100.SAMN04488052_106174"/>
<dbReference type="InterPro" id="IPR036909">
    <property type="entry name" value="Cyt_c-like_dom_sf"/>
</dbReference>
<feature type="chain" id="PRO_5011760754" evidence="5">
    <location>
        <begin position="29"/>
        <end position="149"/>
    </location>
</feature>
<dbReference type="SUPFAM" id="SSF46626">
    <property type="entry name" value="Cytochrome c"/>
    <property type="match status" value="1"/>
</dbReference>
<evidence type="ECO:0000256" key="1">
    <source>
        <dbReference type="ARBA" id="ARBA00022617"/>
    </source>
</evidence>
<dbReference type="Pfam" id="PF13442">
    <property type="entry name" value="Cytochrome_CBB3"/>
    <property type="match status" value="1"/>
</dbReference>
<evidence type="ECO:0000259" key="6">
    <source>
        <dbReference type="PROSITE" id="PS51007"/>
    </source>
</evidence>
<dbReference type="GO" id="GO:0020037">
    <property type="term" value="F:heme binding"/>
    <property type="evidence" value="ECO:0007669"/>
    <property type="project" value="InterPro"/>
</dbReference>
<name>A0A1H8UFP8_9GAMM</name>
<dbReference type="RefSeq" id="WP_091644939.1">
    <property type="nucleotide sequence ID" value="NZ_FOEG01000006.1"/>
</dbReference>
<proteinExistence type="predicted"/>
<keyword evidence="1 4" id="KW-0349">Heme</keyword>
<organism evidence="7 8">
    <name type="scientific">Aquisalimonas asiatica</name>
    <dbReference type="NCBI Taxonomy" id="406100"/>
    <lineage>
        <taxon>Bacteria</taxon>
        <taxon>Pseudomonadati</taxon>
        <taxon>Pseudomonadota</taxon>
        <taxon>Gammaproteobacteria</taxon>
        <taxon>Chromatiales</taxon>
        <taxon>Ectothiorhodospiraceae</taxon>
        <taxon>Aquisalimonas</taxon>
    </lineage>
</organism>
<sequence length="149" mass="15907">MTMNNKLWMGLGVGAVASLAIVFGPTSASGDDADSGVHEPGVYTVEDGKVDELTFRGYEAYARSCAACHGPDGVGSSFAPSLVRAAERRGFDEFSRTVAEGMEVQPGQVMPSFADDPYVMEHVGHIYSYLKARADGEVGRGRPQVIEEE</sequence>